<organism evidence="15 16">
    <name type="scientific">Candidatus Omnitrophus magneticus</name>
    <dbReference type="NCBI Taxonomy" id="1609969"/>
    <lineage>
        <taxon>Bacteria</taxon>
        <taxon>Pseudomonadati</taxon>
        <taxon>Candidatus Omnitrophota</taxon>
        <taxon>Candidatus Omnitrophus</taxon>
    </lineage>
</organism>
<keyword evidence="10" id="KW-0665">Pyrimidine biosynthesis</keyword>
<keyword evidence="8 10" id="KW-0408">Iron</keyword>
<dbReference type="PATRIC" id="fig|1609969.3.peg.1739"/>
<dbReference type="SUPFAM" id="SSF63380">
    <property type="entry name" value="Riboflavin synthase domain-like"/>
    <property type="match status" value="1"/>
</dbReference>
<dbReference type="Pfam" id="PF10418">
    <property type="entry name" value="DHODB_Fe-S_bind"/>
    <property type="match status" value="1"/>
</dbReference>
<evidence type="ECO:0000256" key="8">
    <source>
        <dbReference type="ARBA" id="ARBA00023004"/>
    </source>
</evidence>
<keyword evidence="3 10" id="KW-0285">Flavoprotein</keyword>
<evidence type="ECO:0000256" key="2">
    <source>
        <dbReference type="ARBA" id="ARBA00022448"/>
    </source>
</evidence>
<dbReference type="InterPro" id="IPR039261">
    <property type="entry name" value="FNR_nucleotide-bd"/>
</dbReference>
<dbReference type="GO" id="GO:0044205">
    <property type="term" value="P:'de novo' UMP biosynthetic process"/>
    <property type="evidence" value="ECO:0007669"/>
    <property type="project" value="UniProtKB-UniRule"/>
</dbReference>
<comment type="function">
    <text evidence="10">Responsible for channeling the electrons from the oxidation of dihydroorotate from the FMN redox center in the PyrD type B subunit to the ultimate electron acceptor NAD(+).</text>
</comment>
<evidence type="ECO:0000313" key="16">
    <source>
        <dbReference type="Proteomes" id="UP000033428"/>
    </source>
</evidence>
<evidence type="ECO:0000256" key="5">
    <source>
        <dbReference type="ARBA" id="ARBA00022723"/>
    </source>
</evidence>
<evidence type="ECO:0000259" key="13">
    <source>
        <dbReference type="Pfam" id="PF00175"/>
    </source>
</evidence>
<evidence type="ECO:0000313" key="15">
    <source>
        <dbReference type="EMBL" id="KJJ84512.1"/>
    </source>
</evidence>
<dbReference type="InterPro" id="IPR037117">
    <property type="entry name" value="Dihydroorotate_DH_ele_sf"/>
</dbReference>
<dbReference type="PIRSF" id="PIRSF006816">
    <property type="entry name" value="Cyc3_hyd_g"/>
    <property type="match status" value="1"/>
</dbReference>
<evidence type="ECO:0000256" key="1">
    <source>
        <dbReference type="ARBA" id="ARBA00006422"/>
    </source>
</evidence>
<dbReference type="Pfam" id="PF00175">
    <property type="entry name" value="NAD_binding_1"/>
    <property type="match status" value="1"/>
</dbReference>
<evidence type="ECO:0000259" key="14">
    <source>
        <dbReference type="Pfam" id="PF10418"/>
    </source>
</evidence>
<comment type="similarity">
    <text evidence="1 10">Belongs to the PyrK family.</text>
</comment>
<dbReference type="GO" id="GO:0051537">
    <property type="term" value="F:2 iron, 2 sulfur cluster binding"/>
    <property type="evidence" value="ECO:0007669"/>
    <property type="project" value="UniProtKB-KW"/>
</dbReference>
<keyword evidence="16" id="KW-1185">Reference proteome</keyword>
<dbReference type="GO" id="GO:0009055">
    <property type="term" value="F:electron transfer activity"/>
    <property type="evidence" value="ECO:0007669"/>
    <property type="project" value="UniProtKB-UniRule"/>
</dbReference>
<dbReference type="PANTHER" id="PTHR43513">
    <property type="entry name" value="DIHYDROOROTATE DEHYDROGENASE B (NAD(+)), ELECTRON TRANSFER SUBUNIT"/>
    <property type="match status" value="1"/>
</dbReference>
<sequence>MCTIKKTDEEVYIFSNKEVASEYFVLEIISDRLRDVSCPGQFMNIRVQDNSYDPLLRVPLGLYKKTSRGISFLYKVIGAGTRLLSLKQKGEKLSILGPLGNGFNLEVNASDMILFIGGGHGIAPLFAAAEALLGKTEKIIFFYGAKTKGAIVFVENLRKIADDVFIATEDGTSGTRGYVTELVEKFLNKNTENKYNIRVFSCGPKPMLKAVSSLLEKHNVGTQVSCDEYMACGIGACRGCAIETIQGIKLVCSDGPVFEAKEILWK</sequence>
<dbReference type="Gene3D" id="3.40.50.80">
    <property type="entry name" value="Nucleotide-binding domain of ferredoxin-NADP reductase (FNR) module"/>
    <property type="match status" value="1"/>
</dbReference>
<feature type="binding site" evidence="10 12">
    <location>
        <position position="237"/>
    </location>
    <ligand>
        <name>[2Fe-2S] cluster</name>
        <dbReference type="ChEBI" id="CHEBI:190135"/>
    </ligand>
</feature>
<comment type="caution">
    <text evidence="10">Lacks conserved residue(s) required for the propagation of feature annotation.</text>
</comment>
<dbReference type="HAMAP" id="MF_01211">
    <property type="entry name" value="DHODB_Fe_S_bind"/>
    <property type="match status" value="1"/>
</dbReference>
<evidence type="ECO:0000256" key="11">
    <source>
        <dbReference type="PIRSR" id="PIRSR006816-1"/>
    </source>
</evidence>
<dbReference type="PRINTS" id="PR00410">
    <property type="entry name" value="PHEHYDRXLASE"/>
</dbReference>
<feature type="binding site" evidence="10 11">
    <location>
        <begin position="80"/>
        <end position="81"/>
    </location>
    <ligand>
        <name>FAD</name>
        <dbReference type="ChEBI" id="CHEBI:57692"/>
    </ligand>
</feature>
<dbReference type="AlphaFoldDB" id="A0A0F0CML5"/>
<dbReference type="PANTHER" id="PTHR43513:SF3">
    <property type="entry name" value="DIHYDROOROTATE DEHYDROGENASE B (NAD(+)), ELECTRON TRANSFER SUBUNIT-RELATED"/>
    <property type="match status" value="1"/>
</dbReference>
<keyword evidence="2 10" id="KW-0813">Transport</keyword>
<keyword evidence="5 10" id="KW-0479">Metal-binding</keyword>
<evidence type="ECO:0000256" key="4">
    <source>
        <dbReference type="ARBA" id="ARBA00022714"/>
    </source>
</evidence>
<comment type="pathway">
    <text evidence="10">Pyrimidine metabolism; UMP biosynthesis via de novo pathway; orotate from (S)-dihydroorotate (NAD(+) route): step 1/1.</text>
</comment>
<dbReference type="InterPro" id="IPR017938">
    <property type="entry name" value="Riboflavin_synthase-like_b-brl"/>
</dbReference>
<keyword evidence="7 10" id="KW-0249">Electron transport</keyword>
<dbReference type="Proteomes" id="UP000033428">
    <property type="component" value="Unassembled WGS sequence"/>
</dbReference>
<comment type="subunit">
    <text evidence="10">Heterotetramer of 2 PyrK and 2 PyrD type B subunits.</text>
</comment>
<keyword evidence="9 10" id="KW-0411">Iron-sulfur</keyword>
<dbReference type="InterPro" id="IPR001433">
    <property type="entry name" value="OxRdtase_FAD/NAD-bd"/>
</dbReference>
<evidence type="ECO:0000256" key="7">
    <source>
        <dbReference type="ARBA" id="ARBA00022982"/>
    </source>
</evidence>
<dbReference type="UniPathway" id="UPA00070">
    <property type="reaction ID" value="UER00945"/>
</dbReference>
<dbReference type="InterPro" id="IPR023455">
    <property type="entry name" value="Dihydroorotate_DHASE_ETsu"/>
</dbReference>
<feature type="binding site" evidence="10 12">
    <location>
        <position position="240"/>
    </location>
    <ligand>
        <name>[2Fe-2S] cluster</name>
        <dbReference type="ChEBI" id="CHEBI:190135"/>
    </ligand>
</feature>
<dbReference type="EMBL" id="JYNY01000341">
    <property type="protein sequence ID" value="KJJ84512.1"/>
    <property type="molecule type" value="Genomic_DNA"/>
</dbReference>
<gene>
    <name evidence="10" type="primary">pyrK</name>
    <name evidence="15" type="ORF">OMAG_001616</name>
</gene>
<evidence type="ECO:0000256" key="12">
    <source>
        <dbReference type="PIRSR" id="PIRSR006816-2"/>
    </source>
</evidence>
<feature type="binding site" evidence="10 12">
    <location>
        <position position="232"/>
    </location>
    <ligand>
        <name>[2Fe-2S] cluster</name>
        <dbReference type="ChEBI" id="CHEBI:190135"/>
    </ligand>
</feature>
<evidence type="ECO:0000256" key="3">
    <source>
        <dbReference type="ARBA" id="ARBA00022630"/>
    </source>
</evidence>
<dbReference type="GO" id="GO:0016491">
    <property type="term" value="F:oxidoreductase activity"/>
    <property type="evidence" value="ECO:0007669"/>
    <property type="project" value="InterPro"/>
</dbReference>
<dbReference type="InterPro" id="IPR019480">
    <property type="entry name" value="Dihydroorotate_DH_Fe-S-bd"/>
</dbReference>
<proteinExistence type="inferred from homology"/>
<dbReference type="GO" id="GO:0046872">
    <property type="term" value="F:metal ion binding"/>
    <property type="evidence" value="ECO:0007669"/>
    <property type="project" value="UniProtKB-KW"/>
</dbReference>
<comment type="cofactor">
    <cofactor evidence="10">
        <name>[2Fe-2S] cluster</name>
        <dbReference type="ChEBI" id="CHEBI:190135"/>
    </cofactor>
    <text evidence="10">Binds 1 [2Fe-2S] cluster per subunit.</text>
</comment>
<dbReference type="Gene3D" id="2.10.240.10">
    <property type="entry name" value="Dihydroorotate dehydrogenase, electron transfer subunit"/>
    <property type="match status" value="1"/>
</dbReference>
<keyword evidence="4 10" id="KW-0001">2Fe-2S</keyword>
<dbReference type="InterPro" id="IPR012165">
    <property type="entry name" value="Cyt_c3_hydrogenase_gsu"/>
</dbReference>
<accession>A0A0F0CML5</accession>
<name>A0A0F0CML5_9BACT</name>
<dbReference type="Gene3D" id="2.40.30.10">
    <property type="entry name" value="Translation factors"/>
    <property type="match status" value="1"/>
</dbReference>
<evidence type="ECO:0000256" key="10">
    <source>
        <dbReference type="HAMAP-Rule" id="MF_01211"/>
    </source>
</evidence>
<reference evidence="15 16" key="1">
    <citation type="submission" date="2015-02" db="EMBL/GenBank/DDBJ databases">
        <title>Single-cell genomics of uncultivated deep-branching MTB reveals a conserved set of magnetosome genes.</title>
        <authorList>
            <person name="Kolinko S."/>
            <person name="Richter M."/>
            <person name="Glockner F.O."/>
            <person name="Brachmann A."/>
            <person name="Schuler D."/>
        </authorList>
    </citation>
    <scope>NUCLEOTIDE SEQUENCE [LARGE SCALE GENOMIC DNA]</scope>
    <source>
        <strain evidence="15">SKK-01</strain>
    </source>
</reference>
<evidence type="ECO:0000256" key="9">
    <source>
        <dbReference type="ARBA" id="ARBA00023014"/>
    </source>
</evidence>
<protein>
    <recommendedName>
        <fullName evidence="10">Dihydroorotate dehydrogenase B (NAD(+)), electron transfer subunit</fullName>
    </recommendedName>
    <alternativeName>
        <fullName evidence="10">Dihydroorotate oxidase B, electron transfer subunit</fullName>
    </alternativeName>
</protein>
<feature type="binding site" evidence="10 12">
    <location>
        <position position="252"/>
    </location>
    <ligand>
        <name>[2Fe-2S] cluster</name>
        <dbReference type="ChEBI" id="CHEBI:190135"/>
    </ligand>
</feature>
<dbReference type="InterPro" id="IPR050353">
    <property type="entry name" value="PyrK_electron_transfer"/>
</dbReference>
<comment type="cofactor">
    <cofactor evidence="12">
        <name>[2Fe-2S] cluster</name>
        <dbReference type="ChEBI" id="CHEBI:190135"/>
    </cofactor>
    <text evidence="12">Binds 1 [2Fe-2S] cluster per subunit.</text>
</comment>
<feature type="domain" description="Oxidoreductase FAD/NAD(P)-binding" evidence="13">
    <location>
        <begin position="115"/>
        <end position="212"/>
    </location>
</feature>
<dbReference type="SUPFAM" id="SSF52343">
    <property type="entry name" value="Ferredoxin reductase-like, C-terminal NADP-linked domain"/>
    <property type="match status" value="1"/>
</dbReference>
<comment type="caution">
    <text evidence="15">The sequence shown here is derived from an EMBL/GenBank/DDBJ whole genome shotgun (WGS) entry which is preliminary data.</text>
</comment>
<dbReference type="CDD" id="cd06218">
    <property type="entry name" value="DHOD_e_trans"/>
    <property type="match status" value="1"/>
</dbReference>
<evidence type="ECO:0000256" key="6">
    <source>
        <dbReference type="ARBA" id="ARBA00022827"/>
    </source>
</evidence>
<keyword evidence="6 10" id="KW-0274">FAD</keyword>
<comment type="cofactor">
    <cofactor evidence="10 11">
        <name>FAD</name>
        <dbReference type="ChEBI" id="CHEBI:57692"/>
    </cofactor>
    <text evidence="10 11">Binds 1 FAD per subunit.</text>
</comment>
<dbReference type="GO" id="GO:0050660">
    <property type="term" value="F:flavin adenine dinucleotide binding"/>
    <property type="evidence" value="ECO:0007669"/>
    <property type="project" value="InterPro"/>
</dbReference>
<feature type="domain" description="Dihydroorotate dehydrogenase electron transfer subunit iron-sulphur cluster binding" evidence="14">
    <location>
        <begin position="228"/>
        <end position="263"/>
    </location>
</feature>